<accession>A0A0U1WPR4</accession>
<keyword evidence="1" id="KW-0472">Membrane</keyword>
<feature type="transmembrane region" description="Helical" evidence="1">
    <location>
        <begin position="25"/>
        <end position="45"/>
    </location>
</feature>
<feature type="transmembrane region" description="Helical" evidence="1">
    <location>
        <begin position="84"/>
        <end position="105"/>
    </location>
</feature>
<dbReference type="CTD" id="4541"/>
<reference evidence="2" key="1">
    <citation type="journal article" date="2014" name="Mitochondrial DNA">
        <title>The complete mitochondrial genome of Tetrastemma olgarum (Nemertea: Hoplonemertea).</title>
        <authorList>
            <person name="Sun W.Y."/>
            <person name="Shen C.Y."/>
            <person name="Sun S.C."/>
        </authorList>
    </citation>
    <scope>NUCLEOTIDE SEQUENCE</scope>
</reference>
<reference evidence="2" key="2">
    <citation type="submission" date="2014-04" db="EMBL/GenBank/DDBJ databases">
        <authorList>
            <person name="Harrison E."/>
        </authorList>
    </citation>
    <scope>NUCLEOTIDE SEQUENCE</scope>
</reference>
<feature type="transmembrane region" description="Helical" evidence="1">
    <location>
        <begin position="52"/>
        <end position="72"/>
    </location>
</feature>
<geneLocation type="mitochondrion" evidence="2"/>
<name>A0A0U1WPR4_9BILA</name>
<sequence length="153" mass="18232">MMLAFLEFFLFTVLGFTFIAQQPLSLGFFLILYCFFSSVLVFFFFSSWFSFSLFLIYIGGMLVLFGYVLVLTPNFVFSFKVYPFFFFFFFFYFYFPFGEFFCSVYSFSFSLFSFSNFLVYLFLAVILFVGLVSVVKICFFQVGALRPFFIFYV</sequence>
<dbReference type="EMBL" id="KJ717948">
    <property type="protein sequence ID" value="AIH00388.1"/>
    <property type="molecule type" value="Genomic_DNA"/>
</dbReference>
<dbReference type="RefSeq" id="YP_009051400.1">
    <property type="nucleotide sequence ID" value="NC_024670.1"/>
</dbReference>
<feature type="transmembrane region" description="Helical" evidence="1">
    <location>
        <begin position="117"/>
        <end position="142"/>
    </location>
</feature>
<proteinExistence type="predicted"/>
<keyword evidence="2" id="KW-0496">Mitochondrion</keyword>
<dbReference type="AlphaFoldDB" id="A0A0U1WPR4"/>
<gene>
    <name evidence="2" type="primary">ND6</name>
</gene>
<keyword evidence="1" id="KW-0812">Transmembrane</keyword>
<dbReference type="GeneID" id="20006054"/>
<keyword evidence="1" id="KW-1133">Transmembrane helix</keyword>
<protein>
    <submittedName>
        <fullName evidence="2">NADH dehydrogenase subunit 6</fullName>
    </submittedName>
</protein>
<evidence type="ECO:0000256" key="1">
    <source>
        <dbReference type="SAM" id="Phobius"/>
    </source>
</evidence>
<evidence type="ECO:0000313" key="2">
    <source>
        <dbReference type="EMBL" id="AIH00388.1"/>
    </source>
</evidence>
<organism evidence="2">
    <name type="scientific">Tetrastemma olgarum</name>
    <dbReference type="NCBI Taxonomy" id="1526548"/>
    <lineage>
        <taxon>Eukaryota</taxon>
        <taxon>Metazoa</taxon>
        <taxon>Spiralia</taxon>
        <taxon>Lophotrochozoa</taxon>
        <taxon>Nemertea</taxon>
        <taxon>Enopla</taxon>
        <taxon>Hoplonemertea</taxon>
        <taxon>Monostilifera</taxon>
        <taxon>Eumonostilifera</taxon>
        <taxon>Tetrastemmatidae</taxon>
        <taxon>Tetrastemma</taxon>
    </lineage>
</organism>